<name>A0A7W3P4U7_9ACTN</name>
<reference evidence="2 3" key="1">
    <citation type="submission" date="2020-07" db="EMBL/GenBank/DDBJ databases">
        <title>Sequencing the genomes of 1000 actinobacteria strains.</title>
        <authorList>
            <person name="Klenk H.-P."/>
        </authorList>
    </citation>
    <scope>NUCLEOTIDE SEQUENCE [LARGE SCALE GENOMIC DNA]</scope>
    <source>
        <strain evidence="2 3">DSM 100723</strain>
    </source>
</reference>
<dbReference type="RefSeq" id="WP_182558721.1">
    <property type="nucleotide sequence ID" value="NZ_JACGWT010000001.1"/>
</dbReference>
<dbReference type="EMBL" id="JACGWT010000001">
    <property type="protein sequence ID" value="MBA8793185.1"/>
    <property type="molecule type" value="Genomic_DNA"/>
</dbReference>
<dbReference type="InterPro" id="IPR000905">
    <property type="entry name" value="Gcp-like_dom"/>
</dbReference>
<dbReference type="CDD" id="cd24032">
    <property type="entry name" value="ASKHA_NBD_TsaB"/>
    <property type="match status" value="1"/>
</dbReference>
<evidence type="ECO:0000313" key="3">
    <source>
        <dbReference type="Proteomes" id="UP000523079"/>
    </source>
</evidence>
<dbReference type="InterPro" id="IPR022496">
    <property type="entry name" value="T6A_TsaB"/>
</dbReference>
<dbReference type="InterPro" id="IPR043129">
    <property type="entry name" value="ATPase_NBD"/>
</dbReference>
<dbReference type="GO" id="GO:0002949">
    <property type="term" value="P:tRNA threonylcarbamoyladenosine modification"/>
    <property type="evidence" value="ECO:0007669"/>
    <property type="project" value="InterPro"/>
</dbReference>
<dbReference type="Proteomes" id="UP000523079">
    <property type="component" value="Unassembled WGS sequence"/>
</dbReference>
<accession>A0A7W3P4U7</accession>
<dbReference type="NCBIfam" id="TIGR03725">
    <property type="entry name" value="T6A_YeaZ"/>
    <property type="match status" value="1"/>
</dbReference>
<evidence type="ECO:0000313" key="2">
    <source>
        <dbReference type="EMBL" id="MBA8793185.1"/>
    </source>
</evidence>
<sequence>MSEQTPTEPLTLAIDTSTDVVVGLAGGEAVVAEHRNADARRHVEDLMPSVITLLGGAGVARTTLDAVVVGMGPGPFTGLRVGIATARVLADTLRIPLRAVCGLDAVAADWVHGANPPDGDFLVVADARRREVYWARYDATGRRQDGPSVSAPTGLPALPLAGPGHRLCPDHRLGTGAPERLDGGALARWGGGLPEVGDEPLYLRRPDAAVPTRRKSVLAARTGHR</sequence>
<comment type="caution">
    <text evidence="2">The sequence shown here is derived from an EMBL/GenBank/DDBJ whole genome shotgun (WGS) entry which is preliminary data.</text>
</comment>
<dbReference type="Pfam" id="PF00814">
    <property type="entry name" value="TsaD"/>
    <property type="match status" value="1"/>
</dbReference>
<organism evidence="2 3">
    <name type="scientific">Microlunatus kandeliicorticis</name>
    <dbReference type="NCBI Taxonomy" id="1759536"/>
    <lineage>
        <taxon>Bacteria</taxon>
        <taxon>Bacillati</taxon>
        <taxon>Actinomycetota</taxon>
        <taxon>Actinomycetes</taxon>
        <taxon>Propionibacteriales</taxon>
        <taxon>Propionibacteriaceae</taxon>
        <taxon>Microlunatus</taxon>
    </lineage>
</organism>
<gene>
    <name evidence="2" type="ORF">FHX74_000779</name>
</gene>
<dbReference type="Gene3D" id="3.30.420.40">
    <property type="match status" value="2"/>
</dbReference>
<proteinExistence type="predicted"/>
<feature type="domain" description="Gcp-like" evidence="1">
    <location>
        <begin position="39"/>
        <end position="144"/>
    </location>
</feature>
<dbReference type="SUPFAM" id="SSF53067">
    <property type="entry name" value="Actin-like ATPase domain"/>
    <property type="match status" value="2"/>
</dbReference>
<protein>
    <submittedName>
        <fullName evidence="2">tRNA threonylcarbamoyl adenosine modification protein YeaZ</fullName>
    </submittedName>
</protein>
<dbReference type="AlphaFoldDB" id="A0A7W3P4U7"/>
<keyword evidence="3" id="KW-1185">Reference proteome</keyword>
<evidence type="ECO:0000259" key="1">
    <source>
        <dbReference type="Pfam" id="PF00814"/>
    </source>
</evidence>